<dbReference type="AlphaFoldDB" id="A0A1F4Q3K9"/>
<name>A0A1F4Q3K9_UNCSA</name>
<gene>
    <name evidence="1" type="ORF">A2625_03230</name>
</gene>
<dbReference type="Proteomes" id="UP000178724">
    <property type="component" value="Unassembled WGS sequence"/>
</dbReference>
<accession>A0A1F4Q3K9</accession>
<dbReference type="Pfam" id="PF09554">
    <property type="entry name" value="RE_HaeII"/>
    <property type="match status" value="1"/>
</dbReference>
<evidence type="ECO:0008006" key="3">
    <source>
        <dbReference type="Google" id="ProtNLM"/>
    </source>
</evidence>
<proteinExistence type="predicted"/>
<dbReference type="InterPro" id="IPR019058">
    <property type="entry name" value="Restrct_endonuc_II_HaeII"/>
</dbReference>
<reference evidence="1 2" key="1">
    <citation type="journal article" date="2016" name="Nat. Commun.">
        <title>Thousands of microbial genomes shed light on interconnected biogeochemical processes in an aquifer system.</title>
        <authorList>
            <person name="Anantharaman K."/>
            <person name="Brown C.T."/>
            <person name="Hug L.A."/>
            <person name="Sharon I."/>
            <person name="Castelle C.J."/>
            <person name="Probst A.J."/>
            <person name="Thomas B.C."/>
            <person name="Singh A."/>
            <person name="Wilkins M.J."/>
            <person name="Karaoz U."/>
            <person name="Brodie E.L."/>
            <person name="Williams K.H."/>
            <person name="Hubbard S.S."/>
            <person name="Banfield J.F."/>
        </authorList>
    </citation>
    <scope>NUCLEOTIDE SEQUENCE [LARGE SCALE GENOMIC DNA]</scope>
</reference>
<organism evidence="1 2">
    <name type="scientific">candidate division WOR-1 bacterium RIFCSPHIGHO2_01_FULL_53_15</name>
    <dbReference type="NCBI Taxonomy" id="1802564"/>
    <lineage>
        <taxon>Bacteria</taxon>
        <taxon>Bacillati</taxon>
        <taxon>Saganbacteria</taxon>
    </lineage>
</organism>
<protein>
    <recommendedName>
        <fullName evidence="3">HaeII family restriction endonuclease</fullName>
    </recommendedName>
</protein>
<dbReference type="EMBL" id="METM01000007">
    <property type="protein sequence ID" value="OGB90541.1"/>
    <property type="molecule type" value="Genomic_DNA"/>
</dbReference>
<sequence length="357" mass="40770">MATLEEAKTRLDQIIAKARIHLYKPIQIAEILYHHRKDSSFSLNRLESYRTKSKQWRDEISQKLVGRTSTSSARFQDNVFEQNAMTPQLLAQLGAANEKKQKGIVEAYIYDCISKRFETVNDIIKYIAHATTDSFNLSELIDKFITEPGLKRSIDKCYEIVAYALFDVIISHLGTKITLETAPSKRALLQEFEDFAILVLGLSLEMPKIVIPARIFRAGVTNAADRGIDIWSNFGPVIQIKHVALDQENFSNITDQVADNAEIIIVCKSAEEQAIKNVLRQTGLSRKIKGIVNQDNLGEWYERCISDKYARTLGQEILRVLKSEFLQEFPSAGPKLFSFLKERGYDRVRLNDFWSVD</sequence>
<comment type="caution">
    <text evidence="1">The sequence shown here is derived from an EMBL/GenBank/DDBJ whole genome shotgun (WGS) entry which is preliminary data.</text>
</comment>
<evidence type="ECO:0000313" key="1">
    <source>
        <dbReference type="EMBL" id="OGB90541.1"/>
    </source>
</evidence>
<evidence type="ECO:0000313" key="2">
    <source>
        <dbReference type="Proteomes" id="UP000178724"/>
    </source>
</evidence>